<proteinExistence type="predicted"/>
<dbReference type="InterPro" id="IPR011604">
    <property type="entry name" value="PDDEXK-like_dom_sf"/>
</dbReference>
<dbReference type="InterPro" id="IPR038726">
    <property type="entry name" value="PDDEXK_AddAB-type"/>
</dbReference>
<sequence length="247" mass="28202">MLVDRLDQYFQREERTRPRDYFYVSEVGKCPRQIYYSIKGFPRPPLDGLTARKLAVGDDAHKRLVQALYGMGIVVAAEAPIPPGNLFHGRCDVIVSLDGRNYVVEIKTAHPYSFNQMASGPRRDHYLQLQLYLHYFGIPQGIVLAENKATQELREFVVPLDGDEVGRVLRSFERLHGTIFVAGKLPPVPGSEEKRDWEFDQCRYCPYVAFCREDVEELPGGLPPEEPETVPAPAAEDRRFTLFDELT</sequence>
<organism evidence="2 3">
    <name type="scientific">Bipolaricaulis sibiricus</name>
    <dbReference type="NCBI Taxonomy" id="2501609"/>
    <lineage>
        <taxon>Bacteria</taxon>
        <taxon>Candidatus Bipolaricaulota</taxon>
        <taxon>Candidatus Bipolaricaulia</taxon>
        <taxon>Candidatus Bipolaricaulales</taxon>
        <taxon>Candidatus Bipolaricaulaceae</taxon>
        <taxon>Candidatus Bipolaricaulis</taxon>
    </lineage>
</organism>
<dbReference type="Gene3D" id="3.90.320.10">
    <property type="match status" value="1"/>
</dbReference>
<feature type="domain" description="PD-(D/E)XK endonuclease-like" evidence="1">
    <location>
        <begin position="75"/>
        <end position="212"/>
    </location>
</feature>
<dbReference type="Proteomes" id="UP000287233">
    <property type="component" value="Chromosome"/>
</dbReference>
<gene>
    <name evidence="2" type="ORF">BIP78_0910</name>
</gene>
<dbReference type="EMBL" id="CP034928">
    <property type="protein sequence ID" value="QAA76676.1"/>
    <property type="molecule type" value="Genomic_DNA"/>
</dbReference>
<evidence type="ECO:0000259" key="1">
    <source>
        <dbReference type="Pfam" id="PF12705"/>
    </source>
</evidence>
<dbReference type="Pfam" id="PF12705">
    <property type="entry name" value="PDDEXK_1"/>
    <property type="match status" value="1"/>
</dbReference>
<name>A0A410FUD5_BIPS1</name>
<evidence type="ECO:0000313" key="3">
    <source>
        <dbReference type="Proteomes" id="UP000287233"/>
    </source>
</evidence>
<protein>
    <recommendedName>
        <fullName evidence="1">PD-(D/E)XK endonuclease-like domain-containing protein</fullName>
    </recommendedName>
</protein>
<accession>A0A410FUD5</accession>
<dbReference type="KEGG" id="bih:BIP78_0910"/>
<evidence type="ECO:0000313" key="2">
    <source>
        <dbReference type="EMBL" id="QAA76676.1"/>
    </source>
</evidence>
<reference evidence="3" key="1">
    <citation type="submission" date="2018-12" db="EMBL/GenBank/DDBJ databases">
        <title>Complete genome sequence of an uncultured bacterium of the candidate phylum Bipolaricaulota.</title>
        <authorList>
            <person name="Kadnikov V.V."/>
            <person name="Mardanov A.V."/>
            <person name="Beletsky A.V."/>
            <person name="Frank Y.A."/>
            <person name="Karnachuk O.V."/>
            <person name="Ravin N.V."/>
        </authorList>
    </citation>
    <scope>NUCLEOTIDE SEQUENCE [LARGE SCALE GENOMIC DNA]</scope>
</reference>
<dbReference type="AlphaFoldDB" id="A0A410FUD5"/>